<evidence type="ECO:0000256" key="5">
    <source>
        <dbReference type="ARBA" id="ARBA00023136"/>
    </source>
</evidence>
<feature type="transmembrane region" description="Helical" evidence="6">
    <location>
        <begin position="6"/>
        <end position="28"/>
    </location>
</feature>
<gene>
    <name evidence="7" type="ORF">L332_08585</name>
</gene>
<dbReference type="AlphaFoldDB" id="U1MV18"/>
<evidence type="ECO:0000256" key="1">
    <source>
        <dbReference type="ARBA" id="ARBA00004651"/>
    </source>
</evidence>
<feature type="transmembrane region" description="Helical" evidence="6">
    <location>
        <begin position="227"/>
        <end position="246"/>
    </location>
</feature>
<evidence type="ECO:0000313" key="8">
    <source>
        <dbReference type="Proteomes" id="UP000016462"/>
    </source>
</evidence>
<dbReference type="Proteomes" id="UP000016462">
    <property type="component" value="Unassembled WGS sequence"/>
</dbReference>
<feature type="transmembrane region" description="Helical" evidence="6">
    <location>
        <begin position="121"/>
        <end position="141"/>
    </location>
</feature>
<evidence type="ECO:0000313" key="7">
    <source>
        <dbReference type="EMBL" id="ERG64505.1"/>
    </source>
</evidence>
<organism evidence="7 8">
    <name type="scientific">Agrococcus pavilionensis RW1</name>
    <dbReference type="NCBI Taxonomy" id="1330458"/>
    <lineage>
        <taxon>Bacteria</taxon>
        <taxon>Bacillati</taxon>
        <taxon>Actinomycetota</taxon>
        <taxon>Actinomycetes</taxon>
        <taxon>Micrococcales</taxon>
        <taxon>Microbacteriaceae</taxon>
        <taxon>Agrococcus</taxon>
    </lineage>
</organism>
<sequence>MPLAADASWALLDALIVAALLVAVGGYLRALRSARRRGPWPALRTTSWMLGALCAGAATLGPIAIAAPSSLTGHMLAHLLLGMLAPLLLVLGAPVTLLLRALPVTAARRLTRVLRSAPLRVLTHPVSAAVLNAGGLGALYATDLYGLVHASALVHGIVHVHLLLAGYLLTAALVGVDPDPHRASIGVRAAVLLAFMAVHSIIAKRVYGAPPAGVEAADAHVASQLMYYGGDVVDVTLLVLLGLAWLRATRPRRAAVPAAA</sequence>
<name>U1MV18_9MICO</name>
<evidence type="ECO:0000256" key="4">
    <source>
        <dbReference type="ARBA" id="ARBA00022989"/>
    </source>
</evidence>
<keyword evidence="3 6" id="KW-0812">Transmembrane</keyword>
<evidence type="ECO:0000256" key="6">
    <source>
        <dbReference type="SAM" id="Phobius"/>
    </source>
</evidence>
<dbReference type="GO" id="GO:0005886">
    <property type="term" value="C:plasma membrane"/>
    <property type="evidence" value="ECO:0007669"/>
    <property type="project" value="UniProtKB-SubCell"/>
</dbReference>
<dbReference type="OrthoDB" id="5024156at2"/>
<dbReference type="Pfam" id="PF09678">
    <property type="entry name" value="Caa3_CtaG"/>
    <property type="match status" value="1"/>
</dbReference>
<dbReference type="EMBL" id="ASHR01000021">
    <property type="protein sequence ID" value="ERG64505.1"/>
    <property type="molecule type" value="Genomic_DNA"/>
</dbReference>
<keyword evidence="4 6" id="KW-1133">Transmembrane helix</keyword>
<proteinExistence type="predicted"/>
<comment type="caution">
    <text evidence="7">The sequence shown here is derived from an EMBL/GenBank/DDBJ whole genome shotgun (WGS) entry which is preliminary data.</text>
</comment>
<keyword evidence="5 6" id="KW-0472">Membrane</keyword>
<feature type="transmembrane region" description="Helical" evidence="6">
    <location>
        <begin position="186"/>
        <end position="207"/>
    </location>
</feature>
<reference evidence="7 8" key="1">
    <citation type="journal article" date="2013" name="Genome Announc.">
        <title>First draft genome sequence from a member of the genus agrococcus, isolated from modern microbialites.</title>
        <authorList>
            <person name="White R.A.III."/>
            <person name="Grassa C.J."/>
            <person name="Suttle C.A."/>
        </authorList>
    </citation>
    <scope>NUCLEOTIDE SEQUENCE [LARGE SCALE GENOMIC DNA]</scope>
    <source>
        <strain evidence="7 8">RW1</strain>
    </source>
</reference>
<evidence type="ECO:0008006" key="9">
    <source>
        <dbReference type="Google" id="ProtNLM"/>
    </source>
</evidence>
<feature type="transmembrane region" description="Helical" evidence="6">
    <location>
        <begin position="79"/>
        <end position="100"/>
    </location>
</feature>
<keyword evidence="8" id="KW-1185">Reference proteome</keyword>
<feature type="transmembrane region" description="Helical" evidence="6">
    <location>
        <begin position="48"/>
        <end position="67"/>
    </location>
</feature>
<feature type="transmembrane region" description="Helical" evidence="6">
    <location>
        <begin position="153"/>
        <end position="174"/>
    </location>
</feature>
<keyword evidence="2" id="KW-1003">Cell membrane</keyword>
<evidence type="ECO:0000256" key="3">
    <source>
        <dbReference type="ARBA" id="ARBA00022692"/>
    </source>
</evidence>
<comment type="subcellular location">
    <subcellularLocation>
        <location evidence="1">Cell membrane</location>
        <topology evidence="1">Multi-pass membrane protein</topology>
    </subcellularLocation>
</comment>
<protein>
    <recommendedName>
        <fullName evidence="9">Cytochrome c oxidase assembly protein</fullName>
    </recommendedName>
</protein>
<accession>U1MV18</accession>
<evidence type="ECO:0000256" key="2">
    <source>
        <dbReference type="ARBA" id="ARBA00022475"/>
    </source>
</evidence>
<dbReference type="InterPro" id="IPR019108">
    <property type="entry name" value="Caa3_assmbl_CtaG-rel"/>
</dbReference>